<keyword evidence="9" id="KW-1185">Reference proteome</keyword>
<dbReference type="EMBL" id="JAAAUY010000119">
    <property type="protein sequence ID" value="KAF9335031.1"/>
    <property type="molecule type" value="Genomic_DNA"/>
</dbReference>
<gene>
    <name evidence="8" type="ORF">BG006_001020</name>
</gene>
<dbReference type="InterPro" id="IPR002938">
    <property type="entry name" value="FAD-bd"/>
</dbReference>
<evidence type="ECO:0000256" key="3">
    <source>
        <dbReference type="ARBA" id="ARBA00022827"/>
    </source>
</evidence>
<evidence type="ECO:0000256" key="2">
    <source>
        <dbReference type="ARBA" id="ARBA00022630"/>
    </source>
</evidence>
<dbReference type="GO" id="GO:0004497">
    <property type="term" value="F:monooxygenase activity"/>
    <property type="evidence" value="ECO:0007669"/>
    <property type="project" value="InterPro"/>
</dbReference>
<feature type="compositionally biased region" description="Low complexity" evidence="6">
    <location>
        <begin position="362"/>
        <end position="374"/>
    </location>
</feature>
<feature type="domain" description="FAD-binding" evidence="7">
    <location>
        <begin position="6"/>
        <end position="201"/>
    </location>
</feature>
<feature type="compositionally biased region" description="Low complexity" evidence="6">
    <location>
        <begin position="290"/>
        <end position="311"/>
    </location>
</feature>
<dbReference type="PRINTS" id="PR00420">
    <property type="entry name" value="RNGMNOXGNASE"/>
</dbReference>
<dbReference type="InterPro" id="IPR050562">
    <property type="entry name" value="FAD_mOase_fung"/>
</dbReference>
<evidence type="ECO:0000259" key="7">
    <source>
        <dbReference type="Pfam" id="PF01494"/>
    </source>
</evidence>
<evidence type="ECO:0000256" key="4">
    <source>
        <dbReference type="ARBA" id="ARBA00023002"/>
    </source>
</evidence>
<accession>A0A9P5SP52</accession>
<dbReference type="InterPro" id="IPR036188">
    <property type="entry name" value="FAD/NAD-bd_sf"/>
</dbReference>
<dbReference type="Proteomes" id="UP000696485">
    <property type="component" value="Unassembled WGS sequence"/>
</dbReference>
<feature type="compositionally biased region" description="Basic and acidic residues" evidence="6">
    <location>
        <begin position="615"/>
        <end position="632"/>
    </location>
</feature>
<feature type="domain" description="FAD-binding" evidence="7">
    <location>
        <begin position="447"/>
        <end position="500"/>
    </location>
</feature>
<comment type="similarity">
    <text evidence="1">Belongs to the paxM FAD-dependent monooxygenase family.</text>
</comment>
<feature type="compositionally biased region" description="Polar residues" evidence="6">
    <location>
        <begin position="259"/>
        <end position="276"/>
    </location>
</feature>
<reference evidence="8" key="1">
    <citation type="journal article" date="2020" name="Fungal Divers.">
        <title>Resolving the Mortierellaceae phylogeny through synthesis of multi-gene phylogenetics and phylogenomics.</title>
        <authorList>
            <person name="Vandepol N."/>
            <person name="Liber J."/>
            <person name="Desiro A."/>
            <person name="Na H."/>
            <person name="Kennedy M."/>
            <person name="Barry K."/>
            <person name="Grigoriev I.V."/>
            <person name="Miller A.N."/>
            <person name="O'Donnell K."/>
            <person name="Stajich J.E."/>
            <person name="Bonito G."/>
        </authorList>
    </citation>
    <scope>NUCLEOTIDE SEQUENCE</scope>
    <source>
        <strain evidence="8">NVP1</strain>
    </source>
</reference>
<feature type="compositionally biased region" description="Basic and acidic residues" evidence="6">
    <location>
        <begin position="581"/>
        <end position="606"/>
    </location>
</feature>
<proteinExistence type="inferred from homology"/>
<protein>
    <recommendedName>
        <fullName evidence="7">FAD-binding domain-containing protein</fullName>
    </recommendedName>
</protein>
<evidence type="ECO:0000256" key="6">
    <source>
        <dbReference type="SAM" id="MobiDB-lite"/>
    </source>
</evidence>
<dbReference type="SUPFAM" id="SSF51905">
    <property type="entry name" value="FAD/NAD(P)-binding domain"/>
    <property type="match status" value="1"/>
</dbReference>
<evidence type="ECO:0000256" key="5">
    <source>
        <dbReference type="SAM" id="Coils"/>
    </source>
</evidence>
<dbReference type="Gene3D" id="3.50.50.60">
    <property type="entry name" value="FAD/NAD(P)-binding domain"/>
    <property type="match status" value="2"/>
</dbReference>
<evidence type="ECO:0000313" key="9">
    <source>
        <dbReference type="Proteomes" id="UP000696485"/>
    </source>
</evidence>
<dbReference type="PANTHER" id="PTHR47356:SF2">
    <property type="entry name" value="FAD-BINDING DOMAIN-CONTAINING PROTEIN-RELATED"/>
    <property type="match status" value="1"/>
</dbReference>
<comment type="caution">
    <text evidence="8">The sequence shown here is derived from an EMBL/GenBank/DDBJ whole genome shotgun (WGS) entry which is preliminary data.</text>
</comment>
<evidence type="ECO:0000313" key="8">
    <source>
        <dbReference type="EMBL" id="KAF9335031.1"/>
    </source>
</evidence>
<keyword evidence="5" id="KW-0175">Coiled coil</keyword>
<dbReference type="PANTHER" id="PTHR47356">
    <property type="entry name" value="FAD-DEPENDENT MONOOXYGENASE ASQG-RELATED"/>
    <property type="match status" value="1"/>
</dbReference>
<keyword evidence="4" id="KW-0560">Oxidoreductase</keyword>
<dbReference type="Pfam" id="PF01494">
    <property type="entry name" value="FAD_binding_3"/>
    <property type="match status" value="2"/>
</dbReference>
<sequence length="1419" mass="157464">MAPPQFKVIIAGGGIAGLSLGVMLERAGIDYIILEAHEEVHPLGAVVYLGPSLMRVMEQLGLLDDLIRNSNFMTGVTLLDHKLTKICRLNVDFARERYGYDTLTIFRPKLYDILLSRIPAYKILFNKRVTSSAQNHDGVKVRCEDGASYTGDILVAADGGASPIRESFYEEIKKRSKKVPYPSDYARAKSDQRCIAGVTKPFDARKYPALLAKECELLLVMPKENNCMIWFVPMTEHRFGWGVTSPLPAAVSDPIGSENDLNWTGSRPSVESSDTPGSPKAINRMTQSFSAMSTASYSPPPSASSSPVSSPGLYQYDHFQPSKHHHQQQQQQQPPHHPHPQPQSGLQHSASLKKRQSFGRLSKTSSSNSSSSQSSFQKYPVVLQSIHGSEIESCGGSSSGFPGRDLPYDRVWSKLDNKYTIEESIREQMSPFGGVFGDIVDATAKNMISMAVVEEKFYHTWHFGRIVLLGDACHKFLPSSGHGTTQSILDAISLVSLLADLPSNSPPDIDAMFRVHYERRGPAAKEAVLASQQQDQLLFNRKLSGKILRKMASNWIGDWVQVKMGDRLFDSRPMLHFMKPVPDRGSHRNRDNTVPLLKDKRFEAARRKSISSGEIGRHSSEEGFEGFTEKQDKKSKKKNKGSGAIDSSFDVSPFSFSMPSIIDTSPSSSGHIPAVLALPPIHRPNSSMMDIEGMLVSATPRLHQQEHESRPDLVEEFAKKMHLTMSEQVMDQMQSTMEDLMEENHSKIEALLKENSSSTVAETIKAMAEEAREREAEQKLTCLQCNMSYRASANGPEACSFHKAMERNGGFSCCGNRAPCTHGSHRSSHHCDYPYTSFFEYAYGMIGYTNTVKEWAAVTDTDLLSNDTQKALVGNLLRWHSQQEQVSKPMMVIHVGRVTYDMPYFFHVFDADALKTANEAVLKTGKTTIFRTHPSDDEYAMAEWTLDGAGIINGVRVSAKAATSDVVTRTLALLEIDSVSLNGEAIPISKGTFKIYKPAEAYQLPEPKRAGHVLRDTPLRATREFKAKTNLPIVVMPQGKMVANTNGKFMRFNADKFQGSLRIFNKASPASQTYVTLGSAKAEYRFVGEEEYHEVESFTLGDIKFPVSIGPTESLDIPFEAIVHRNEQQAALMQNCWGWAMMALHRPIRIRLTFKDIEDEECVLVQEYIHQPSPRMAKREADDLCFLFLDDSLDGSRSTVRIKKSNDAEFVINLNSNRLTVEDLNKIVFKAEKSGESEVKLEYGRDAGTYKWDVWALVDKNCRRVYGFKILMTGGSTRTSNTSAALGYAPCPIYGDLDTMEERPVQYANEKVGFPELDLEDPIVVVEDDQVDDVKPPTTPIPDAQASATVVVEPVVAIAATASSSVSAAIAEVSKATSSLDTAMFAGSMASLERRLESLDINVARMATALEKLVDILSH</sequence>
<keyword evidence="2" id="KW-0285">Flavoprotein</keyword>
<feature type="region of interest" description="Disordered" evidence="6">
    <location>
        <begin position="258"/>
        <end position="374"/>
    </location>
</feature>
<feature type="coiled-coil region" evidence="5">
    <location>
        <begin position="723"/>
        <end position="750"/>
    </location>
</feature>
<evidence type="ECO:0000256" key="1">
    <source>
        <dbReference type="ARBA" id="ARBA00007992"/>
    </source>
</evidence>
<name>A0A9P5SP52_9FUNG</name>
<organism evidence="8 9">
    <name type="scientific">Podila minutissima</name>
    <dbReference type="NCBI Taxonomy" id="64525"/>
    <lineage>
        <taxon>Eukaryota</taxon>
        <taxon>Fungi</taxon>
        <taxon>Fungi incertae sedis</taxon>
        <taxon>Mucoromycota</taxon>
        <taxon>Mortierellomycotina</taxon>
        <taxon>Mortierellomycetes</taxon>
        <taxon>Mortierellales</taxon>
        <taxon>Mortierellaceae</taxon>
        <taxon>Podila</taxon>
    </lineage>
</organism>
<keyword evidence="3" id="KW-0274">FAD</keyword>
<feature type="region of interest" description="Disordered" evidence="6">
    <location>
        <begin position="580"/>
        <end position="644"/>
    </location>
</feature>
<dbReference type="GO" id="GO:0071949">
    <property type="term" value="F:FAD binding"/>
    <property type="evidence" value="ECO:0007669"/>
    <property type="project" value="InterPro"/>
</dbReference>